<protein>
    <recommendedName>
        <fullName evidence="3">Methyltransferase domain-containing protein</fullName>
    </recommendedName>
</protein>
<dbReference type="Proteomes" id="UP000034690">
    <property type="component" value="Unassembled WGS sequence"/>
</dbReference>
<dbReference type="Gene3D" id="3.40.50.150">
    <property type="entry name" value="Vaccinia Virus protein VP39"/>
    <property type="match status" value="1"/>
</dbReference>
<name>A0A0G0N5W8_9BACT</name>
<reference evidence="1 2" key="1">
    <citation type="journal article" date="2015" name="Nature">
        <title>rRNA introns, odd ribosomes, and small enigmatic genomes across a large radiation of phyla.</title>
        <authorList>
            <person name="Brown C.T."/>
            <person name="Hug L.A."/>
            <person name="Thomas B.C."/>
            <person name="Sharon I."/>
            <person name="Castelle C.J."/>
            <person name="Singh A."/>
            <person name="Wilkins M.J."/>
            <person name="Williams K.H."/>
            <person name="Banfield J.F."/>
        </authorList>
    </citation>
    <scope>NUCLEOTIDE SEQUENCE [LARGE SCALE GENOMIC DNA]</scope>
</reference>
<sequence length="84" mass="9738">MKIIIEKQLGIPGDYQYKALRSKNYLQSNWHRNKWLVIGNLLNQYKPEKVLDLGTGSGNFELIFSGMVKKIVGIDYNDEALNFF</sequence>
<dbReference type="AlphaFoldDB" id="A0A0G0N5W8"/>
<gene>
    <name evidence="1" type="ORF">UT40_C0044G0004</name>
</gene>
<comment type="caution">
    <text evidence="1">The sequence shown here is derived from an EMBL/GenBank/DDBJ whole genome shotgun (WGS) entry which is preliminary data.</text>
</comment>
<evidence type="ECO:0000313" key="2">
    <source>
        <dbReference type="Proteomes" id="UP000034690"/>
    </source>
</evidence>
<organism evidence="1 2">
    <name type="scientific">Candidatus Woesebacteria bacterium GW2011_GWA1_39_21b</name>
    <dbReference type="NCBI Taxonomy" id="1618551"/>
    <lineage>
        <taxon>Bacteria</taxon>
        <taxon>Candidatus Woeseibacteriota</taxon>
    </lineage>
</organism>
<evidence type="ECO:0008006" key="3">
    <source>
        <dbReference type="Google" id="ProtNLM"/>
    </source>
</evidence>
<dbReference type="EMBL" id="LBWQ01000044">
    <property type="protein sequence ID" value="KKR10808.1"/>
    <property type="molecule type" value="Genomic_DNA"/>
</dbReference>
<evidence type="ECO:0000313" key="1">
    <source>
        <dbReference type="EMBL" id="KKR10808.1"/>
    </source>
</evidence>
<dbReference type="InterPro" id="IPR029063">
    <property type="entry name" value="SAM-dependent_MTases_sf"/>
</dbReference>
<dbReference type="SUPFAM" id="SSF53335">
    <property type="entry name" value="S-adenosyl-L-methionine-dependent methyltransferases"/>
    <property type="match status" value="1"/>
</dbReference>
<dbReference type="CDD" id="cd02440">
    <property type="entry name" value="AdoMet_MTases"/>
    <property type="match status" value="1"/>
</dbReference>
<accession>A0A0G0N5W8</accession>
<proteinExistence type="predicted"/>